<reference evidence="3" key="1">
    <citation type="submission" date="2016-02" db="EMBL/GenBank/DDBJ databases">
        <title>WGS assembly of Manihot esculenta.</title>
        <authorList>
            <person name="Bredeson J.V."/>
            <person name="Prochnik S.E."/>
            <person name="Lyons J.B."/>
            <person name="Schmutz J."/>
            <person name="Grimwood J."/>
            <person name="Vrebalov J."/>
            <person name="Bart R.S."/>
            <person name="Amuge T."/>
            <person name="Ferguson M.E."/>
            <person name="Green R."/>
            <person name="Putnam N."/>
            <person name="Stites J."/>
            <person name="Rounsley S."/>
            <person name="Rokhsar D.S."/>
        </authorList>
    </citation>
    <scope>NUCLEOTIDE SEQUENCE [LARGE SCALE GENOMIC DNA]</scope>
    <source>
        <tissue evidence="3">Leaf</tissue>
    </source>
</reference>
<dbReference type="Pfam" id="PF08458">
    <property type="entry name" value="PH_2"/>
    <property type="match status" value="1"/>
</dbReference>
<evidence type="ECO:0000259" key="1">
    <source>
        <dbReference type="Pfam" id="PF05703"/>
    </source>
</evidence>
<dbReference type="InterPro" id="IPR040269">
    <property type="entry name" value="VAB"/>
</dbReference>
<protein>
    <recommendedName>
        <fullName evidence="4">PH domain-containing protein</fullName>
    </recommendedName>
</protein>
<dbReference type="InterPro" id="IPR008546">
    <property type="entry name" value="VAN3-bd-like_auxin_canal"/>
</dbReference>
<dbReference type="STRING" id="3983.A0A2C9U9S4"/>
<gene>
    <name evidence="3" type="ORF">MANES_16G072600</name>
</gene>
<dbReference type="PANTHER" id="PTHR31351">
    <property type="entry name" value="EXPRESSED PROTEIN"/>
    <property type="match status" value="1"/>
</dbReference>
<dbReference type="PANTHER" id="PTHR31351:SF2">
    <property type="entry name" value="PHOSPHOINOSITIDE BINDING PROTEIN"/>
    <property type="match status" value="1"/>
</dbReference>
<sequence length="376" mass="41133">MGLCDSVSSSSTTSLLQKLENTDENDPALWQPAYDAPETSVESMEFLARSGFSAQAAKETLFQQLPSGRSGCPPISPKDSEEMKLYKSIVKGRTMGRWLKDQKERKKQEIRIHNAQLHAAVSVAGVAAAVAALAASNVMSEEIASSCHKIHSKKPAAMASAAALVASYCIEIAEEIGADREQIIMVVNSALNARTNADIITLTAGAATALLGASTLRARLQKGHGSTAFALVEEKGEEGKESNILAALNFVAGGGELLKLTRKGDLHWKQVSFNINSNWQVVAKMKSKHMAGTFTKKKKCVVSGVYRDIPAWPRRDKEDCNEERVYFGIKTAERLVEFECRSRNEKQMWTEGIRHLLNCCTNIKSEATFNYCKTSL</sequence>
<evidence type="ECO:0000259" key="2">
    <source>
        <dbReference type="Pfam" id="PF08458"/>
    </source>
</evidence>
<evidence type="ECO:0008006" key="4">
    <source>
        <dbReference type="Google" id="ProtNLM"/>
    </source>
</evidence>
<dbReference type="InterPro" id="IPR013666">
    <property type="entry name" value="PH_pln"/>
</dbReference>
<proteinExistence type="predicted"/>
<feature type="domain" description="Pleckstrin-like plant" evidence="2">
    <location>
        <begin position="256"/>
        <end position="359"/>
    </location>
</feature>
<evidence type="ECO:0000313" key="3">
    <source>
        <dbReference type="EMBL" id="OAY26760.1"/>
    </source>
</evidence>
<dbReference type="Gene3D" id="2.30.29.30">
    <property type="entry name" value="Pleckstrin-homology domain (PH domain)/Phosphotyrosine-binding domain (PTB)"/>
    <property type="match status" value="1"/>
</dbReference>
<dbReference type="EMBL" id="CM004402">
    <property type="protein sequence ID" value="OAY26760.1"/>
    <property type="molecule type" value="Genomic_DNA"/>
</dbReference>
<name>A0A2C9U9S4_MANES</name>
<accession>A0A2C9U9S4</accession>
<organism evidence="3">
    <name type="scientific">Manihot esculenta</name>
    <name type="common">Cassava</name>
    <name type="synonym">Jatropha manihot</name>
    <dbReference type="NCBI Taxonomy" id="3983"/>
    <lineage>
        <taxon>Eukaryota</taxon>
        <taxon>Viridiplantae</taxon>
        <taxon>Streptophyta</taxon>
        <taxon>Embryophyta</taxon>
        <taxon>Tracheophyta</taxon>
        <taxon>Spermatophyta</taxon>
        <taxon>Magnoliopsida</taxon>
        <taxon>eudicotyledons</taxon>
        <taxon>Gunneridae</taxon>
        <taxon>Pentapetalae</taxon>
        <taxon>rosids</taxon>
        <taxon>fabids</taxon>
        <taxon>Malpighiales</taxon>
        <taxon>Euphorbiaceae</taxon>
        <taxon>Crotonoideae</taxon>
        <taxon>Manihoteae</taxon>
        <taxon>Manihot</taxon>
    </lineage>
</organism>
<dbReference type="AlphaFoldDB" id="A0A2C9U9S4"/>
<dbReference type="Pfam" id="PF05703">
    <property type="entry name" value="Auxin_canalis"/>
    <property type="match status" value="1"/>
</dbReference>
<feature type="domain" description="VAN3-binding protein-like auxin canalisation" evidence="1">
    <location>
        <begin position="84"/>
        <end position="231"/>
    </location>
</feature>
<dbReference type="SUPFAM" id="SSF50729">
    <property type="entry name" value="PH domain-like"/>
    <property type="match status" value="1"/>
</dbReference>
<dbReference type="InterPro" id="IPR011993">
    <property type="entry name" value="PH-like_dom_sf"/>
</dbReference>